<keyword evidence="1" id="KW-0472">Membrane</keyword>
<keyword evidence="1" id="KW-1133">Transmembrane helix</keyword>
<proteinExistence type="predicted"/>
<dbReference type="GeneID" id="37170766"/>
<sequence>MVRGDPRYTKRSRHCLLYILSPSLAFSLDCCSILLLLCAVTGHASLNIISDRHDHHHHQLLLSIYQHSRVPGEWGLLLLLSAHHYLHTSIVFMSCVFVCLCACTTRRKPPYFLLPCDSIPRFHNFYRRENADGEMFRHWKNFT</sequence>
<dbReference type="RefSeq" id="XP_025522697.1">
    <property type="nucleotide sequence ID" value="XM_025667074.1"/>
</dbReference>
<organism evidence="2 3">
    <name type="scientific">Aspergillus japonicus CBS 114.51</name>
    <dbReference type="NCBI Taxonomy" id="1448312"/>
    <lineage>
        <taxon>Eukaryota</taxon>
        <taxon>Fungi</taxon>
        <taxon>Dikarya</taxon>
        <taxon>Ascomycota</taxon>
        <taxon>Pezizomycotina</taxon>
        <taxon>Eurotiomycetes</taxon>
        <taxon>Eurotiomycetidae</taxon>
        <taxon>Eurotiales</taxon>
        <taxon>Aspergillaceae</taxon>
        <taxon>Aspergillus</taxon>
        <taxon>Aspergillus subgen. Circumdati</taxon>
    </lineage>
</organism>
<gene>
    <name evidence="2" type="ORF">BO86DRAFT_238617</name>
</gene>
<evidence type="ECO:0000313" key="3">
    <source>
        <dbReference type="Proteomes" id="UP000249497"/>
    </source>
</evidence>
<dbReference type="AlphaFoldDB" id="A0A8T8WM67"/>
<evidence type="ECO:0000313" key="2">
    <source>
        <dbReference type="EMBL" id="RAH76803.1"/>
    </source>
</evidence>
<dbReference type="OrthoDB" id="4510109at2759"/>
<reference evidence="2 3" key="1">
    <citation type="submission" date="2018-02" db="EMBL/GenBank/DDBJ databases">
        <title>The genomes of Aspergillus section Nigri reveals drivers in fungal speciation.</title>
        <authorList>
            <consortium name="DOE Joint Genome Institute"/>
            <person name="Vesth T.C."/>
            <person name="Nybo J."/>
            <person name="Theobald S."/>
            <person name="Brandl J."/>
            <person name="Frisvad J.C."/>
            <person name="Nielsen K.F."/>
            <person name="Lyhne E.K."/>
            <person name="Kogle M.E."/>
            <person name="Kuo A."/>
            <person name="Riley R."/>
            <person name="Clum A."/>
            <person name="Nolan M."/>
            <person name="Lipzen A."/>
            <person name="Salamov A."/>
            <person name="Henrissat B."/>
            <person name="Wiebenga A."/>
            <person name="De vries R.P."/>
            <person name="Grigoriev I.V."/>
            <person name="Mortensen U.H."/>
            <person name="Andersen M.R."/>
            <person name="Baker S.E."/>
        </authorList>
    </citation>
    <scope>NUCLEOTIDE SEQUENCE [LARGE SCALE GENOMIC DNA]</scope>
    <source>
        <strain evidence="2 3">CBS 114.51</strain>
    </source>
</reference>
<dbReference type="EMBL" id="KZ824858">
    <property type="protein sequence ID" value="RAH76803.1"/>
    <property type="molecule type" value="Genomic_DNA"/>
</dbReference>
<dbReference type="Proteomes" id="UP000249497">
    <property type="component" value="Unassembled WGS sequence"/>
</dbReference>
<name>A0A8T8WM67_ASPJA</name>
<keyword evidence="3" id="KW-1185">Reference proteome</keyword>
<accession>A0A8T8WM67</accession>
<protein>
    <submittedName>
        <fullName evidence="2">Uncharacterized protein</fullName>
    </submittedName>
</protein>
<keyword evidence="1" id="KW-0812">Transmembrane</keyword>
<feature type="transmembrane region" description="Helical" evidence="1">
    <location>
        <begin position="16"/>
        <end position="42"/>
    </location>
</feature>
<evidence type="ECO:0000256" key="1">
    <source>
        <dbReference type="SAM" id="Phobius"/>
    </source>
</evidence>
<feature type="transmembrane region" description="Helical" evidence="1">
    <location>
        <begin position="84"/>
        <end position="103"/>
    </location>
</feature>